<evidence type="ECO:0000256" key="3">
    <source>
        <dbReference type="ARBA" id="ARBA00022692"/>
    </source>
</evidence>
<organism evidence="8 9">
    <name type="scientific">Paenibacillus provencensis</name>
    <dbReference type="NCBI Taxonomy" id="441151"/>
    <lineage>
        <taxon>Bacteria</taxon>
        <taxon>Bacillati</taxon>
        <taxon>Bacillota</taxon>
        <taxon>Bacilli</taxon>
        <taxon>Bacillales</taxon>
        <taxon>Paenibacillaceae</taxon>
        <taxon>Paenibacillus</taxon>
    </lineage>
</organism>
<name>A0ABW3PVA6_9BACL</name>
<evidence type="ECO:0000256" key="5">
    <source>
        <dbReference type="ARBA" id="ARBA00023136"/>
    </source>
</evidence>
<feature type="domain" description="DUF202" evidence="7">
    <location>
        <begin position="14"/>
        <end position="84"/>
    </location>
</feature>
<evidence type="ECO:0000256" key="1">
    <source>
        <dbReference type="ARBA" id="ARBA00004651"/>
    </source>
</evidence>
<gene>
    <name evidence="8" type="ORF">ACFQ3J_20840</name>
</gene>
<protein>
    <submittedName>
        <fullName evidence="8">YidH family protein</fullName>
    </submittedName>
</protein>
<sequence>MEEAKTPDSQFIQQHLANERTFLAWVRTGIAVIGLGFLATGVVFRTNVFRDFGHWIAAVVGVGAVFLGAVIMMCATRDYFRKQRGINASAFRSPHLSVWVMFASLGLIDILLLALVIALLLY</sequence>
<dbReference type="InterPro" id="IPR052053">
    <property type="entry name" value="IM_YidH-like"/>
</dbReference>
<feature type="transmembrane region" description="Helical" evidence="6">
    <location>
        <begin position="21"/>
        <end position="43"/>
    </location>
</feature>
<comment type="subcellular location">
    <subcellularLocation>
        <location evidence="1">Cell membrane</location>
        <topology evidence="1">Multi-pass membrane protein</topology>
    </subcellularLocation>
</comment>
<accession>A0ABW3PVA6</accession>
<dbReference type="InterPro" id="IPR003807">
    <property type="entry name" value="DUF202"/>
</dbReference>
<reference evidence="9" key="1">
    <citation type="journal article" date="2019" name="Int. J. Syst. Evol. Microbiol.">
        <title>The Global Catalogue of Microorganisms (GCM) 10K type strain sequencing project: providing services to taxonomists for standard genome sequencing and annotation.</title>
        <authorList>
            <consortium name="The Broad Institute Genomics Platform"/>
            <consortium name="The Broad Institute Genome Sequencing Center for Infectious Disease"/>
            <person name="Wu L."/>
            <person name="Ma J."/>
        </authorList>
    </citation>
    <scope>NUCLEOTIDE SEQUENCE [LARGE SCALE GENOMIC DNA]</scope>
    <source>
        <strain evidence="9">CCUG 53519</strain>
    </source>
</reference>
<keyword evidence="5 6" id="KW-0472">Membrane</keyword>
<dbReference type="PANTHER" id="PTHR34187:SF2">
    <property type="entry name" value="DUF202 DOMAIN-CONTAINING PROTEIN"/>
    <property type="match status" value="1"/>
</dbReference>
<feature type="transmembrane region" description="Helical" evidence="6">
    <location>
        <begin position="96"/>
        <end position="121"/>
    </location>
</feature>
<keyword evidence="3 6" id="KW-0812">Transmembrane</keyword>
<evidence type="ECO:0000313" key="9">
    <source>
        <dbReference type="Proteomes" id="UP001597169"/>
    </source>
</evidence>
<keyword evidence="9" id="KW-1185">Reference proteome</keyword>
<comment type="caution">
    <text evidence="8">The sequence shown here is derived from an EMBL/GenBank/DDBJ whole genome shotgun (WGS) entry which is preliminary data.</text>
</comment>
<proteinExistence type="predicted"/>
<evidence type="ECO:0000256" key="4">
    <source>
        <dbReference type="ARBA" id="ARBA00022989"/>
    </source>
</evidence>
<dbReference type="RefSeq" id="WP_379293844.1">
    <property type="nucleotide sequence ID" value="NZ_JBHTKX010000004.1"/>
</dbReference>
<keyword evidence="4 6" id="KW-1133">Transmembrane helix</keyword>
<keyword evidence="2" id="KW-1003">Cell membrane</keyword>
<dbReference type="PANTHER" id="PTHR34187">
    <property type="entry name" value="FGR18P"/>
    <property type="match status" value="1"/>
</dbReference>
<dbReference type="Proteomes" id="UP001597169">
    <property type="component" value="Unassembled WGS sequence"/>
</dbReference>
<dbReference type="Pfam" id="PF02656">
    <property type="entry name" value="DUF202"/>
    <property type="match status" value="1"/>
</dbReference>
<dbReference type="EMBL" id="JBHTKX010000004">
    <property type="protein sequence ID" value="MFD1130594.1"/>
    <property type="molecule type" value="Genomic_DNA"/>
</dbReference>
<evidence type="ECO:0000313" key="8">
    <source>
        <dbReference type="EMBL" id="MFD1130594.1"/>
    </source>
</evidence>
<evidence type="ECO:0000256" key="2">
    <source>
        <dbReference type="ARBA" id="ARBA00022475"/>
    </source>
</evidence>
<feature type="transmembrane region" description="Helical" evidence="6">
    <location>
        <begin position="55"/>
        <end position="75"/>
    </location>
</feature>
<evidence type="ECO:0000256" key="6">
    <source>
        <dbReference type="SAM" id="Phobius"/>
    </source>
</evidence>
<evidence type="ECO:0000259" key="7">
    <source>
        <dbReference type="Pfam" id="PF02656"/>
    </source>
</evidence>